<gene>
    <name evidence="2" type="ORF">CINCED_3A008811</name>
</gene>
<dbReference type="Proteomes" id="UP000325440">
    <property type="component" value="Unassembled WGS sequence"/>
</dbReference>
<feature type="region of interest" description="Disordered" evidence="1">
    <location>
        <begin position="61"/>
        <end position="80"/>
    </location>
</feature>
<reference evidence="2 3" key="1">
    <citation type="submission" date="2019-08" db="EMBL/GenBank/DDBJ databases">
        <authorList>
            <person name="Alioto T."/>
            <person name="Alioto T."/>
            <person name="Gomez Garrido J."/>
        </authorList>
    </citation>
    <scope>NUCLEOTIDE SEQUENCE [LARGE SCALE GENOMIC DNA]</scope>
</reference>
<keyword evidence="3" id="KW-1185">Reference proteome</keyword>
<accession>A0A5E4MEP5</accession>
<sequence>MPRAHLRAAREPIPTTNAYRNTGSSVCACLLVTTMSFEDYVMLVMSSSTILMAHLEEKQRKMRKQRKRRRVPLVRPSSYGATPRRHDGYSSIVCLISLSIVIYKILEYLSLRLGVPSYEGLKVVEKTGQGKNGESDRDIPTY</sequence>
<dbReference type="EMBL" id="CABPRJ010000537">
    <property type="protein sequence ID" value="VVC30749.1"/>
    <property type="molecule type" value="Genomic_DNA"/>
</dbReference>
<proteinExistence type="predicted"/>
<evidence type="ECO:0000313" key="3">
    <source>
        <dbReference type="Proteomes" id="UP000325440"/>
    </source>
</evidence>
<feature type="compositionally biased region" description="Basic residues" evidence="1">
    <location>
        <begin position="61"/>
        <end position="72"/>
    </location>
</feature>
<dbReference type="AlphaFoldDB" id="A0A5E4MEP5"/>
<organism evidence="2 3">
    <name type="scientific">Cinara cedri</name>
    <dbReference type="NCBI Taxonomy" id="506608"/>
    <lineage>
        <taxon>Eukaryota</taxon>
        <taxon>Metazoa</taxon>
        <taxon>Ecdysozoa</taxon>
        <taxon>Arthropoda</taxon>
        <taxon>Hexapoda</taxon>
        <taxon>Insecta</taxon>
        <taxon>Pterygota</taxon>
        <taxon>Neoptera</taxon>
        <taxon>Paraneoptera</taxon>
        <taxon>Hemiptera</taxon>
        <taxon>Sternorrhyncha</taxon>
        <taxon>Aphidomorpha</taxon>
        <taxon>Aphidoidea</taxon>
        <taxon>Aphididae</taxon>
        <taxon>Lachninae</taxon>
        <taxon>Cinara</taxon>
    </lineage>
</organism>
<protein>
    <submittedName>
        <fullName evidence="2">Uncharacterized protein</fullName>
    </submittedName>
</protein>
<evidence type="ECO:0000313" key="2">
    <source>
        <dbReference type="EMBL" id="VVC30749.1"/>
    </source>
</evidence>
<name>A0A5E4MEP5_9HEMI</name>
<evidence type="ECO:0000256" key="1">
    <source>
        <dbReference type="SAM" id="MobiDB-lite"/>
    </source>
</evidence>